<evidence type="ECO:0000313" key="1">
    <source>
        <dbReference type="EMBL" id="PHM22406.1"/>
    </source>
</evidence>
<comment type="caution">
    <text evidence="1">The sequence shown here is derived from an EMBL/GenBank/DDBJ whole genome shotgun (WGS) entry which is preliminary data.</text>
</comment>
<name>A0A2D0IKU9_9GAMM</name>
<dbReference type="EMBL" id="NIBT01000027">
    <property type="protein sequence ID" value="PHM22406.1"/>
    <property type="molecule type" value="Genomic_DNA"/>
</dbReference>
<sequence length="55" mass="6075">MAGQGKAHIRRINVLAGLALNQHKAGTQAFVTRNQAFERVSQGITVKLARQAQRY</sequence>
<protein>
    <submittedName>
        <fullName evidence="1">Uncharacterized protein</fullName>
    </submittedName>
</protein>
<proteinExistence type="predicted"/>
<evidence type="ECO:0000313" key="2">
    <source>
        <dbReference type="Proteomes" id="UP000225605"/>
    </source>
</evidence>
<dbReference type="AlphaFoldDB" id="A0A2D0IKU9"/>
<accession>A0A2D0IKU9</accession>
<gene>
    <name evidence="1" type="ORF">Xehl_03695</name>
</gene>
<dbReference type="Proteomes" id="UP000225605">
    <property type="component" value="Unassembled WGS sequence"/>
</dbReference>
<organism evidence="1 2">
    <name type="scientific">Xenorhabdus ehlersii</name>
    <dbReference type="NCBI Taxonomy" id="290111"/>
    <lineage>
        <taxon>Bacteria</taxon>
        <taxon>Pseudomonadati</taxon>
        <taxon>Pseudomonadota</taxon>
        <taxon>Gammaproteobacteria</taxon>
        <taxon>Enterobacterales</taxon>
        <taxon>Morganellaceae</taxon>
        <taxon>Xenorhabdus</taxon>
    </lineage>
</organism>
<reference evidence="1 2" key="1">
    <citation type="journal article" date="2017" name="Nat. Microbiol.">
        <title>Natural product diversity associated with the nematode symbionts Photorhabdus and Xenorhabdus.</title>
        <authorList>
            <person name="Tobias N.J."/>
            <person name="Wolff H."/>
            <person name="Djahanschiri B."/>
            <person name="Grundmann F."/>
            <person name="Kronenwerth M."/>
            <person name="Shi Y.M."/>
            <person name="Simonyi S."/>
            <person name="Grun P."/>
            <person name="Shapiro-Ilan D."/>
            <person name="Pidot S.J."/>
            <person name="Stinear T.P."/>
            <person name="Ebersberger I."/>
            <person name="Bode H.B."/>
        </authorList>
    </citation>
    <scope>NUCLEOTIDE SEQUENCE [LARGE SCALE GENOMIC DNA]</scope>
    <source>
        <strain evidence="1 2">DSM 16337</strain>
    </source>
</reference>